<reference evidence="9 10" key="1">
    <citation type="submission" date="2018-03" db="EMBL/GenBank/DDBJ databases">
        <title>Genome sequence of Clostridium luticellarii DSM 29923.</title>
        <authorList>
            <person name="Poehlein A."/>
            <person name="Daniel R."/>
        </authorList>
    </citation>
    <scope>NUCLEOTIDE SEQUENCE [LARGE SCALE GENOMIC DNA]</scope>
    <source>
        <strain evidence="9 10">DSM 29923</strain>
    </source>
</reference>
<comment type="function">
    <text evidence="7">Low-potential electron donor to a number of redox enzymes.</text>
</comment>
<dbReference type="InterPro" id="IPR010087">
    <property type="entry name" value="Flav_short"/>
</dbReference>
<protein>
    <recommendedName>
        <fullName evidence="7">Flavodoxin</fullName>
    </recommendedName>
</protein>
<sequence>MSKVNIIYWSGTGNTESMANLIAEGVKEKGAEVNVLNVSEASADDVKNADVVLLGSPAMGVEVIEEEEMDPFVESISSFVSGKRIGLFGSYGWGYGEWMRNWVKRMEDYGADVLNEGLIVNEAPEGEKEEDCKNFGRQVLDE</sequence>
<name>A0A2T0BMU0_9CLOT</name>
<dbReference type="InterPro" id="IPR001226">
    <property type="entry name" value="Flavodoxin_CS"/>
</dbReference>
<comment type="cofactor">
    <cofactor evidence="1 7">
        <name>FMN</name>
        <dbReference type="ChEBI" id="CHEBI:58210"/>
    </cofactor>
</comment>
<evidence type="ECO:0000256" key="7">
    <source>
        <dbReference type="RuleBase" id="RU367037"/>
    </source>
</evidence>
<dbReference type="Proteomes" id="UP000237798">
    <property type="component" value="Unassembled WGS sequence"/>
</dbReference>
<dbReference type="InterPro" id="IPR029039">
    <property type="entry name" value="Flavoprotein-like_sf"/>
</dbReference>
<comment type="caution">
    <text evidence="9">The sequence shown here is derived from an EMBL/GenBank/DDBJ whole genome shotgun (WGS) entry which is preliminary data.</text>
</comment>
<evidence type="ECO:0000259" key="8">
    <source>
        <dbReference type="PROSITE" id="PS50902"/>
    </source>
</evidence>
<evidence type="ECO:0000256" key="2">
    <source>
        <dbReference type="ARBA" id="ARBA00005267"/>
    </source>
</evidence>
<dbReference type="GO" id="GO:0009055">
    <property type="term" value="F:electron transfer activity"/>
    <property type="evidence" value="ECO:0007669"/>
    <property type="project" value="UniProtKB-UniRule"/>
</dbReference>
<dbReference type="SUPFAM" id="SSF52218">
    <property type="entry name" value="Flavoproteins"/>
    <property type="match status" value="1"/>
</dbReference>
<dbReference type="PROSITE" id="PS00201">
    <property type="entry name" value="FLAVODOXIN"/>
    <property type="match status" value="1"/>
</dbReference>
<dbReference type="PANTHER" id="PTHR43717">
    <property type="entry name" value="ANAEROBIC NITRIC OXIDE REDUCTASE FLAVORUBREDOXIN"/>
    <property type="match status" value="1"/>
</dbReference>
<dbReference type="NCBIfam" id="NF004050">
    <property type="entry name" value="PRK05569.1"/>
    <property type="match status" value="1"/>
</dbReference>
<dbReference type="RefSeq" id="WP_106009441.1">
    <property type="nucleotide sequence ID" value="NZ_PVXP01000022.1"/>
</dbReference>
<evidence type="ECO:0000313" key="10">
    <source>
        <dbReference type="Proteomes" id="UP000237798"/>
    </source>
</evidence>
<evidence type="ECO:0000256" key="5">
    <source>
        <dbReference type="ARBA" id="ARBA00022643"/>
    </source>
</evidence>
<evidence type="ECO:0000256" key="1">
    <source>
        <dbReference type="ARBA" id="ARBA00001917"/>
    </source>
</evidence>
<dbReference type="OrthoDB" id="9790745at2"/>
<keyword evidence="10" id="KW-1185">Reference proteome</keyword>
<keyword evidence="3 7" id="KW-0813">Transport</keyword>
<dbReference type="PANTHER" id="PTHR43717:SF1">
    <property type="entry name" value="ANAEROBIC NITRIC OXIDE REDUCTASE FLAVORUBREDOXIN"/>
    <property type="match status" value="1"/>
</dbReference>
<evidence type="ECO:0000256" key="4">
    <source>
        <dbReference type="ARBA" id="ARBA00022630"/>
    </source>
</evidence>
<dbReference type="GO" id="GO:0010181">
    <property type="term" value="F:FMN binding"/>
    <property type="evidence" value="ECO:0007669"/>
    <property type="project" value="UniProtKB-UniRule"/>
</dbReference>
<dbReference type="Gene3D" id="3.40.50.360">
    <property type="match status" value="1"/>
</dbReference>
<keyword evidence="6 7" id="KW-0249">Electron transport</keyword>
<comment type="similarity">
    <text evidence="2 7">Belongs to the flavodoxin family.</text>
</comment>
<dbReference type="NCBIfam" id="TIGR01753">
    <property type="entry name" value="flav_short"/>
    <property type="match status" value="1"/>
</dbReference>
<accession>A0A2T0BMU0</accession>
<keyword evidence="5 7" id="KW-0288">FMN</keyword>
<evidence type="ECO:0000256" key="6">
    <source>
        <dbReference type="ARBA" id="ARBA00022982"/>
    </source>
</evidence>
<dbReference type="GO" id="GO:0016651">
    <property type="term" value="F:oxidoreductase activity, acting on NAD(P)H"/>
    <property type="evidence" value="ECO:0007669"/>
    <property type="project" value="UniProtKB-ARBA"/>
</dbReference>
<gene>
    <name evidence="9" type="ORF">CLLU_18440</name>
</gene>
<keyword evidence="4 7" id="KW-0285">Flavoprotein</keyword>
<dbReference type="AlphaFoldDB" id="A0A2T0BMU0"/>
<dbReference type="PROSITE" id="PS50902">
    <property type="entry name" value="FLAVODOXIN_LIKE"/>
    <property type="match status" value="1"/>
</dbReference>
<dbReference type="EMBL" id="PVXP01000022">
    <property type="protein sequence ID" value="PRR85200.1"/>
    <property type="molecule type" value="Genomic_DNA"/>
</dbReference>
<evidence type="ECO:0000313" key="9">
    <source>
        <dbReference type="EMBL" id="PRR85200.1"/>
    </source>
</evidence>
<proteinExistence type="inferred from homology"/>
<dbReference type="NCBIfam" id="NF004049">
    <property type="entry name" value="PRK05568.1"/>
    <property type="match status" value="1"/>
</dbReference>
<dbReference type="Pfam" id="PF00258">
    <property type="entry name" value="Flavodoxin_1"/>
    <property type="match status" value="1"/>
</dbReference>
<feature type="domain" description="Flavodoxin-like" evidence="8">
    <location>
        <begin position="4"/>
        <end position="140"/>
    </location>
</feature>
<organism evidence="9 10">
    <name type="scientific">Clostridium luticellarii</name>
    <dbReference type="NCBI Taxonomy" id="1691940"/>
    <lineage>
        <taxon>Bacteria</taxon>
        <taxon>Bacillati</taxon>
        <taxon>Bacillota</taxon>
        <taxon>Clostridia</taxon>
        <taxon>Eubacteriales</taxon>
        <taxon>Clostridiaceae</taxon>
        <taxon>Clostridium</taxon>
    </lineage>
</organism>
<dbReference type="InterPro" id="IPR008254">
    <property type="entry name" value="Flavodoxin/NO_synth"/>
</dbReference>
<evidence type="ECO:0000256" key="3">
    <source>
        <dbReference type="ARBA" id="ARBA00022448"/>
    </source>
</evidence>